<dbReference type="EMBL" id="CP002545">
    <property type="protein sequence ID" value="ADY51542.1"/>
    <property type="molecule type" value="Genomic_DNA"/>
</dbReference>
<evidence type="ECO:0000313" key="3">
    <source>
        <dbReference type="Proteomes" id="UP000000310"/>
    </source>
</evidence>
<evidence type="ECO:0000256" key="1">
    <source>
        <dbReference type="SAM" id="MobiDB-lite"/>
    </source>
</evidence>
<accession>F0SAU7</accession>
<dbReference type="eggNOG" id="ENOG5031UWX">
    <property type="taxonomic scope" value="Bacteria"/>
</dbReference>
<dbReference type="OrthoDB" id="670235at2"/>
<dbReference type="InterPro" id="IPR021505">
    <property type="entry name" value="Phage_B3_Orf6"/>
</dbReference>
<dbReference type="AlphaFoldDB" id="F0SAU7"/>
<evidence type="ECO:0000313" key="2">
    <source>
        <dbReference type="EMBL" id="ADY51542.1"/>
    </source>
</evidence>
<dbReference type="Pfam" id="PF11363">
    <property type="entry name" value="DUF3164"/>
    <property type="match status" value="1"/>
</dbReference>
<feature type="compositionally biased region" description="Polar residues" evidence="1">
    <location>
        <begin position="1"/>
        <end position="13"/>
    </location>
</feature>
<name>F0SAU7_PSESL</name>
<keyword evidence="3" id="KW-1185">Reference proteome</keyword>
<organism evidence="2 3">
    <name type="scientific">Pseudopedobacter saltans (strain ATCC 51119 / DSM 12145 / JCM 21818 / CCUG 39354 / LMG 10337 / NBRC 100064 / NCIMB 13643)</name>
    <name type="common">Pedobacter saltans</name>
    <dbReference type="NCBI Taxonomy" id="762903"/>
    <lineage>
        <taxon>Bacteria</taxon>
        <taxon>Pseudomonadati</taxon>
        <taxon>Bacteroidota</taxon>
        <taxon>Sphingobacteriia</taxon>
        <taxon>Sphingobacteriales</taxon>
        <taxon>Sphingobacteriaceae</taxon>
        <taxon>Pseudopedobacter</taxon>
    </lineage>
</organism>
<reference evidence="3" key="2">
    <citation type="submission" date="2011-02" db="EMBL/GenBank/DDBJ databases">
        <title>The complete genome of Pedobacter saltans DSM 12145.</title>
        <authorList>
            <consortium name="US DOE Joint Genome Institute (JGI-PGF)"/>
            <person name="Lucas S."/>
            <person name="Copeland A."/>
            <person name="Lapidus A."/>
            <person name="Bruce D."/>
            <person name="Goodwin L."/>
            <person name="Pitluck S."/>
            <person name="Kyrpides N."/>
            <person name="Mavromatis K."/>
            <person name="Pagani I."/>
            <person name="Ivanova N."/>
            <person name="Ovchinnikova G."/>
            <person name="Lu M."/>
            <person name="Detter J.C."/>
            <person name="Han C."/>
            <person name="Land M."/>
            <person name="Hauser L."/>
            <person name="Markowitz V."/>
            <person name="Cheng J.-F."/>
            <person name="Hugenholtz P."/>
            <person name="Woyke T."/>
            <person name="Wu D."/>
            <person name="Tindall B."/>
            <person name="Pomrenke H.G."/>
            <person name="Brambilla E."/>
            <person name="Klenk H.-P."/>
            <person name="Eisen J.A."/>
        </authorList>
    </citation>
    <scope>NUCLEOTIDE SEQUENCE [LARGE SCALE GENOMIC DNA]</scope>
    <source>
        <strain evidence="3">ATCC 51119 / DSM 12145 / JCM 21818 / LMG 10337 / NBRC 100064 / NCIMB 13643</strain>
    </source>
</reference>
<feature type="region of interest" description="Disordered" evidence="1">
    <location>
        <begin position="1"/>
        <end position="20"/>
    </location>
</feature>
<reference evidence="2 3" key="1">
    <citation type="journal article" date="2011" name="Stand. Genomic Sci.">
        <title>Complete genome sequence of the gliding, heparinolytic Pedobacter saltans type strain (113).</title>
        <authorList>
            <person name="Liolios K."/>
            <person name="Sikorski J."/>
            <person name="Lu M."/>
            <person name="Nolan M."/>
            <person name="Lapidus A."/>
            <person name="Lucas S."/>
            <person name="Hammon N."/>
            <person name="Deshpande S."/>
            <person name="Cheng J.F."/>
            <person name="Tapia R."/>
            <person name="Han C."/>
            <person name="Goodwin L."/>
            <person name="Pitluck S."/>
            <person name="Huntemann M."/>
            <person name="Ivanova N."/>
            <person name="Pagani I."/>
            <person name="Mavromatis K."/>
            <person name="Ovchinikova G."/>
            <person name="Pati A."/>
            <person name="Chen A."/>
            <person name="Palaniappan K."/>
            <person name="Land M."/>
            <person name="Hauser L."/>
            <person name="Brambilla E.M."/>
            <person name="Kotsyurbenko O."/>
            <person name="Rohde M."/>
            <person name="Tindall B.J."/>
            <person name="Abt B."/>
            <person name="Goker M."/>
            <person name="Detter J.C."/>
            <person name="Woyke T."/>
            <person name="Bristow J."/>
            <person name="Eisen J.A."/>
            <person name="Markowitz V."/>
            <person name="Hugenholtz P."/>
            <person name="Klenk H.P."/>
            <person name="Kyrpides N.C."/>
        </authorList>
    </citation>
    <scope>NUCLEOTIDE SEQUENCE [LARGE SCALE GENOMIC DNA]</scope>
    <source>
        <strain evidence="3">ATCC 51119 / DSM 12145 / JCM 21818 / LMG 10337 / NBRC 100064 / NCIMB 13643</strain>
    </source>
</reference>
<sequence>MLKINQQKPNSPKWTDEAGTAIPYNRTTNYERKAERFTAKYAQKALNLNEALTAFKTALSKEVDELYDAFVKEKGSELGKGKGSITIYNFDRSIKIVCSVKEAITFDENTLGLAKRELDEMFKDNLSGVDNWVAEMVTDAFSNTKGNFDTKQILGLKRHKSKVPDQRYHKAMDLIEQAIRRPKSKEYHQVFIKDAAGEYINVQLNFASV</sequence>
<dbReference type="HOGENOM" id="CLU_086570_1_0_10"/>
<dbReference type="Proteomes" id="UP000000310">
    <property type="component" value="Chromosome"/>
</dbReference>
<gene>
    <name evidence="2" type="ordered locus">Pedsa_0970</name>
</gene>
<protein>
    <recommendedName>
        <fullName evidence="4">Sulfate transporter</fullName>
    </recommendedName>
</protein>
<dbReference type="KEGG" id="psn:Pedsa_0970"/>
<dbReference type="RefSeq" id="WP_013632042.1">
    <property type="nucleotide sequence ID" value="NC_015177.1"/>
</dbReference>
<evidence type="ECO:0008006" key="4">
    <source>
        <dbReference type="Google" id="ProtNLM"/>
    </source>
</evidence>
<dbReference type="STRING" id="762903.Pedsa_0970"/>
<proteinExistence type="predicted"/>